<dbReference type="GO" id="GO:0005524">
    <property type="term" value="F:ATP binding"/>
    <property type="evidence" value="ECO:0007669"/>
    <property type="project" value="UniProtKB-KW"/>
</dbReference>
<dbReference type="GO" id="GO:0004721">
    <property type="term" value="F:phosphoprotein phosphatase activity"/>
    <property type="evidence" value="ECO:0007669"/>
    <property type="project" value="TreeGrafter"/>
</dbReference>
<dbReference type="GO" id="GO:0000155">
    <property type="term" value="F:phosphorelay sensor kinase activity"/>
    <property type="evidence" value="ECO:0007669"/>
    <property type="project" value="InterPro"/>
</dbReference>
<keyword evidence="6" id="KW-0808">Transferase</keyword>
<dbReference type="SUPFAM" id="SSF47384">
    <property type="entry name" value="Homodimeric domain of signal transducing histidine kinase"/>
    <property type="match status" value="1"/>
</dbReference>
<dbReference type="NCBIfam" id="NF046044">
    <property type="entry name" value="PnpS"/>
    <property type="match status" value="1"/>
</dbReference>
<dbReference type="SMART" id="SM00387">
    <property type="entry name" value="HATPase_c"/>
    <property type="match status" value="1"/>
</dbReference>
<keyword evidence="15" id="KW-1185">Reference proteome</keyword>
<dbReference type="Gene3D" id="1.10.287.130">
    <property type="match status" value="1"/>
</dbReference>
<dbReference type="InterPro" id="IPR036890">
    <property type="entry name" value="HATPase_C_sf"/>
</dbReference>
<feature type="domain" description="Histidine kinase" evidence="13">
    <location>
        <begin position="351"/>
        <end position="564"/>
    </location>
</feature>
<evidence type="ECO:0000256" key="9">
    <source>
        <dbReference type="ARBA" id="ARBA00022840"/>
    </source>
</evidence>
<dbReference type="FunFam" id="1.10.287.130:FF:000008">
    <property type="entry name" value="Two-component sensor histidine kinase"/>
    <property type="match status" value="1"/>
</dbReference>
<evidence type="ECO:0000256" key="5">
    <source>
        <dbReference type="ARBA" id="ARBA00022553"/>
    </source>
</evidence>
<dbReference type="RefSeq" id="WP_057903891.1">
    <property type="nucleotide sequence ID" value="NZ_AZDA01000022.1"/>
</dbReference>
<evidence type="ECO:0000256" key="11">
    <source>
        <dbReference type="ARBA" id="ARBA00023136"/>
    </source>
</evidence>
<evidence type="ECO:0000256" key="6">
    <source>
        <dbReference type="ARBA" id="ARBA00022679"/>
    </source>
</evidence>
<accession>A0A0R1H951</accession>
<dbReference type="CDD" id="cd00082">
    <property type="entry name" value="HisKA"/>
    <property type="match status" value="1"/>
</dbReference>
<keyword evidence="11 12" id="KW-0472">Membrane</keyword>
<keyword evidence="12" id="KW-0812">Transmembrane</keyword>
<proteinExistence type="predicted"/>
<gene>
    <name evidence="14" type="ORF">FC07_GL001486</name>
</gene>
<dbReference type="GO" id="GO:0016036">
    <property type="term" value="P:cellular response to phosphate starvation"/>
    <property type="evidence" value="ECO:0007669"/>
    <property type="project" value="TreeGrafter"/>
</dbReference>
<evidence type="ECO:0000313" key="14">
    <source>
        <dbReference type="EMBL" id="KRK40106.1"/>
    </source>
</evidence>
<sequence>MVKLRRLNLVLLCSLLGIVLGLTLFANQRDQQDQRQLLQTKYQLLRQTQQHHALTRTQLQQWQQQQHVQVIRLDRKNNVLYRQANLPRQTDREILPGVLQIQAQADQQGAAVLQIQRQDYLSYIGVQHGDTLILIQPQQAIWQPFWQRGVWLVVGALLVAGCLTGVIWWWCYRPQRSLQRIQQQMTQIRRDQTTPAVLLPPDDPYYPLAQGISQLDQRFRRLEVQAQAAEANFNRFVRHLPVGVLLIDDHGQVLQHNQVASDLLQQSIPAQPHAYLQDVQDPQLGQLIHQAYLRKKSQHQTLTLQQQQVVDANAVWMPNEAGPTAYRVALLLYDMTEIHQLQQMQLDFVGNVSHELKTPVTAISGFSETLLAGAQDDPATRQQFLEIIDQESKRLAALIQDILALSRGERQFKAPQQLDVTTLIQQVKQPLTPQITAKQLKWTDHLWANLHVKTQRELLEPIVKNLLVNAIVYNREGGQVTVTTTQQGSTWQLQVADTGIGIKTVEQQRIFERFYRVDKARSRHQGGTGLGLAIVKAYVQRLGGKIAVTSQYGVGTTFTVTLPL</sequence>
<keyword evidence="8 14" id="KW-0418">Kinase</keyword>
<dbReference type="Proteomes" id="UP000051461">
    <property type="component" value="Unassembled WGS sequence"/>
</dbReference>
<dbReference type="InterPro" id="IPR003661">
    <property type="entry name" value="HisK_dim/P_dom"/>
</dbReference>
<dbReference type="GO" id="GO:0005886">
    <property type="term" value="C:plasma membrane"/>
    <property type="evidence" value="ECO:0007669"/>
    <property type="project" value="UniProtKB-SubCell"/>
</dbReference>
<dbReference type="SMART" id="SM00388">
    <property type="entry name" value="HisKA"/>
    <property type="match status" value="1"/>
</dbReference>
<dbReference type="Pfam" id="PF00512">
    <property type="entry name" value="HisKA"/>
    <property type="match status" value="1"/>
</dbReference>
<evidence type="ECO:0000256" key="10">
    <source>
        <dbReference type="ARBA" id="ARBA00023012"/>
    </source>
</evidence>
<evidence type="ECO:0000256" key="4">
    <source>
        <dbReference type="ARBA" id="ARBA00022475"/>
    </source>
</evidence>
<dbReference type="STRING" id="1423726.FC07_GL001486"/>
<dbReference type="EMBL" id="AZDA01000022">
    <property type="protein sequence ID" value="KRK40106.1"/>
    <property type="molecule type" value="Genomic_DNA"/>
</dbReference>
<dbReference type="PANTHER" id="PTHR45453">
    <property type="entry name" value="PHOSPHATE REGULON SENSOR PROTEIN PHOR"/>
    <property type="match status" value="1"/>
</dbReference>
<dbReference type="InterPro" id="IPR005467">
    <property type="entry name" value="His_kinase_dom"/>
</dbReference>
<dbReference type="Gene3D" id="3.30.450.20">
    <property type="entry name" value="PAS domain"/>
    <property type="match status" value="1"/>
</dbReference>
<dbReference type="FunFam" id="3.30.565.10:FF:000006">
    <property type="entry name" value="Sensor histidine kinase WalK"/>
    <property type="match status" value="1"/>
</dbReference>
<evidence type="ECO:0000256" key="12">
    <source>
        <dbReference type="SAM" id="Phobius"/>
    </source>
</evidence>
<reference evidence="14 15" key="1">
    <citation type="journal article" date="2015" name="Genome Announc.">
        <title>Expanding the biotechnology potential of lactobacilli through comparative genomics of 213 strains and associated genera.</title>
        <authorList>
            <person name="Sun Z."/>
            <person name="Harris H.M."/>
            <person name="McCann A."/>
            <person name="Guo C."/>
            <person name="Argimon S."/>
            <person name="Zhang W."/>
            <person name="Yang X."/>
            <person name="Jeffery I.B."/>
            <person name="Cooney J.C."/>
            <person name="Kagawa T.F."/>
            <person name="Liu W."/>
            <person name="Song Y."/>
            <person name="Salvetti E."/>
            <person name="Wrobel A."/>
            <person name="Rasinkangas P."/>
            <person name="Parkhill J."/>
            <person name="Rea M.C."/>
            <person name="O'Sullivan O."/>
            <person name="Ritari J."/>
            <person name="Douillard F.P."/>
            <person name="Paul Ross R."/>
            <person name="Yang R."/>
            <person name="Briner A.E."/>
            <person name="Felis G.E."/>
            <person name="de Vos W.M."/>
            <person name="Barrangou R."/>
            <person name="Klaenhammer T.R."/>
            <person name="Caufield P.W."/>
            <person name="Cui Y."/>
            <person name="Zhang H."/>
            <person name="O'Toole P.W."/>
        </authorList>
    </citation>
    <scope>NUCLEOTIDE SEQUENCE [LARGE SCALE GENOMIC DNA]</scope>
    <source>
        <strain evidence="14 15">DSM 20003</strain>
    </source>
</reference>
<dbReference type="SUPFAM" id="SSF55785">
    <property type="entry name" value="PYP-like sensor domain (PAS domain)"/>
    <property type="match status" value="1"/>
</dbReference>
<dbReference type="PROSITE" id="PS50109">
    <property type="entry name" value="HIS_KIN"/>
    <property type="match status" value="1"/>
</dbReference>
<protein>
    <recommendedName>
        <fullName evidence="3">histidine kinase</fullName>
        <ecNumber evidence="3">2.7.13.3</ecNumber>
    </recommendedName>
</protein>
<feature type="transmembrane region" description="Helical" evidence="12">
    <location>
        <begin position="149"/>
        <end position="172"/>
    </location>
</feature>
<evidence type="ECO:0000256" key="2">
    <source>
        <dbReference type="ARBA" id="ARBA00004236"/>
    </source>
</evidence>
<dbReference type="AlphaFoldDB" id="A0A0R1H951"/>
<dbReference type="OrthoDB" id="9813151at2"/>
<keyword evidence="10" id="KW-0902">Two-component regulatory system</keyword>
<keyword evidence="9" id="KW-0067">ATP-binding</keyword>
<evidence type="ECO:0000256" key="1">
    <source>
        <dbReference type="ARBA" id="ARBA00000085"/>
    </source>
</evidence>
<dbReference type="InterPro" id="IPR036097">
    <property type="entry name" value="HisK_dim/P_sf"/>
</dbReference>
<comment type="subcellular location">
    <subcellularLocation>
        <location evidence="2">Cell membrane</location>
    </subcellularLocation>
</comment>
<dbReference type="InterPro" id="IPR004358">
    <property type="entry name" value="Sig_transdc_His_kin-like_C"/>
</dbReference>
<dbReference type="EC" id="2.7.13.3" evidence="3"/>
<dbReference type="Gene3D" id="3.30.565.10">
    <property type="entry name" value="Histidine kinase-like ATPase, C-terminal domain"/>
    <property type="match status" value="1"/>
</dbReference>
<evidence type="ECO:0000256" key="7">
    <source>
        <dbReference type="ARBA" id="ARBA00022741"/>
    </source>
</evidence>
<keyword evidence="4" id="KW-1003">Cell membrane</keyword>
<dbReference type="Pfam" id="PF02518">
    <property type="entry name" value="HATPase_c"/>
    <property type="match status" value="1"/>
</dbReference>
<name>A0A0R1H951_9LACO</name>
<keyword evidence="12" id="KW-1133">Transmembrane helix</keyword>
<evidence type="ECO:0000256" key="8">
    <source>
        <dbReference type="ARBA" id="ARBA00022777"/>
    </source>
</evidence>
<evidence type="ECO:0000313" key="15">
    <source>
        <dbReference type="Proteomes" id="UP000051461"/>
    </source>
</evidence>
<dbReference type="SUPFAM" id="SSF55874">
    <property type="entry name" value="ATPase domain of HSP90 chaperone/DNA topoisomerase II/histidine kinase"/>
    <property type="match status" value="1"/>
</dbReference>
<dbReference type="InterPro" id="IPR035965">
    <property type="entry name" value="PAS-like_dom_sf"/>
</dbReference>
<organism evidence="14 15">
    <name type="scientific">Loigolactobacillus bifermentans DSM 20003</name>
    <dbReference type="NCBI Taxonomy" id="1423726"/>
    <lineage>
        <taxon>Bacteria</taxon>
        <taxon>Bacillati</taxon>
        <taxon>Bacillota</taxon>
        <taxon>Bacilli</taxon>
        <taxon>Lactobacillales</taxon>
        <taxon>Lactobacillaceae</taxon>
        <taxon>Loigolactobacillus</taxon>
    </lineage>
</organism>
<dbReference type="InterPro" id="IPR050351">
    <property type="entry name" value="BphY/WalK/GraS-like"/>
</dbReference>
<keyword evidence="5" id="KW-0597">Phosphoprotein</keyword>
<evidence type="ECO:0000256" key="3">
    <source>
        <dbReference type="ARBA" id="ARBA00012438"/>
    </source>
</evidence>
<dbReference type="InterPro" id="IPR003594">
    <property type="entry name" value="HATPase_dom"/>
</dbReference>
<keyword evidence="7" id="KW-0547">Nucleotide-binding</keyword>
<comment type="catalytic activity">
    <reaction evidence="1">
        <text>ATP + protein L-histidine = ADP + protein N-phospho-L-histidine.</text>
        <dbReference type="EC" id="2.7.13.3"/>
    </reaction>
</comment>
<evidence type="ECO:0000259" key="13">
    <source>
        <dbReference type="PROSITE" id="PS50109"/>
    </source>
</evidence>
<dbReference type="PRINTS" id="PR00344">
    <property type="entry name" value="BCTRLSENSOR"/>
</dbReference>
<dbReference type="CDD" id="cd00075">
    <property type="entry name" value="HATPase"/>
    <property type="match status" value="1"/>
</dbReference>
<dbReference type="PATRIC" id="fig|1423726.3.peg.1537"/>
<comment type="caution">
    <text evidence="14">The sequence shown here is derived from an EMBL/GenBank/DDBJ whole genome shotgun (WGS) entry which is preliminary data.</text>
</comment>
<dbReference type="PANTHER" id="PTHR45453:SF1">
    <property type="entry name" value="PHOSPHATE REGULON SENSOR PROTEIN PHOR"/>
    <property type="match status" value="1"/>
</dbReference>